<dbReference type="EMBL" id="QGKY02001015">
    <property type="protein sequence ID" value="KAF2571979.1"/>
    <property type="molecule type" value="Genomic_DNA"/>
</dbReference>
<protein>
    <submittedName>
        <fullName evidence="1">Uncharacterized protein</fullName>
    </submittedName>
</protein>
<comment type="caution">
    <text evidence="1">The sequence shown here is derived from an EMBL/GenBank/DDBJ whole genome shotgun (WGS) entry which is preliminary data.</text>
</comment>
<reference evidence="1" key="1">
    <citation type="submission" date="2019-12" db="EMBL/GenBank/DDBJ databases">
        <title>Genome sequencing and annotation of Brassica cretica.</title>
        <authorList>
            <person name="Studholme D.J."/>
            <person name="Sarris P.F."/>
        </authorList>
    </citation>
    <scope>NUCLEOTIDE SEQUENCE</scope>
    <source>
        <strain evidence="1">PFS-102/07</strain>
        <tissue evidence="1">Leaf</tissue>
    </source>
</reference>
<proteinExistence type="predicted"/>
<dbReference type="AlphaFoldDB" id="A0A8S9IPY3"/>
<organism evidence="1">
    <name type="scientific">Brassica cretica</name>
    <name type="common">Mustard</name>
    <dbReference type="NCBI Taxonomy" id="69181"/>
    <lineage>
        <taxon>Eukaryota</taxon>
        <taxon>Viridiplantae</taxon>
        <taxon>Streptophyta</taxon>
        <taxon>Embryophyta</taxon>
        <taxon>Tracheophyta</taxon>
        <taxon>Spermatophyta</taxon>
        <taxon>Magnoliopsida</taxon>
        <taxon>eudicotyledons</taxon>
        <taxon>Gunneridae</taxon>
        <taxon>Pentapetalae</taxon>
        <taxon>rosids</taxon>
        <taxon>malvids</taxon>
        <taxon>Brassicales</taxon>
        <taxon>Brassicaceae</taxon>
        <taxon>Brassiceae</taxon>
        <taxon>Brassica</taxon>
    </lineage>
</organism>
<sequence>MSIDCGSTESIDNSDSMSIDNTNIFSEESNSKTLIFDIKVNVAHNKLCPDHDSTVKGSPCRECSAGLFYDYVRGCSMGLAPFFPGTRLHVSGRPNG</sequence>
<name>A0A8S9IPY3_BRACR</name>
<evidence type="ECO:0000313" key="1">
    <source>
        <dbReference type="EMBL" id="KAF2571979.1"/>
    </source>
</evidence>
<accession>A0A8S9IPY3</accession>
<gene>
    <name evidence="1" type="ORF">F2Q70_00001617</name>
</gene>